<comment type="caution">
    <text evidence="7">The sequence shown here is derived from an EMBL/GenBank/DDBJ whole genome shotgun (WGS) entry which is preliminary data.</text>
</comment>
<feature type="domain" description="TonB-dependent receptor plug" evidence="6">
    <location>
        <begin position="124"/>
        <end position="247"/>
    </location>
</feature>
<evidence type="ECO:0000256" key="1">
    <source>
        <dbReference type="ARBA" id="ARBA00004571"/>
    </source>
</evidence>
<dbReference type="Pfam" id="PF07715">
    <property type="entry name" value="Plug"/>
    <property type="match status" value="1"/>
</dbReference>
<dbReference type="InterPro" id="IPR023996">
    <property type="entry name" value="TonB-dep_OMP_SusC/RagA"/>
</dbReference>
<dbReference type="Gene3D" id="2.170.130.10">
    <property type="entry name" value="TonB-dependent receptor, plug domain"/>
    <property type="match status" value="1"/>
</dbReference>
<dbReference type="InterPro" id="IPR036942">
    <property type="entry name" value="Beta-barrel_TonB_sf"/>
</dbReference>
<dbReference type="InterPro" id="IPR037066">
    <property type="entry name" value="Plug_dom_sf"/>
</dbReference>
<dbReference type="InterPro" id="IPR039426">
    <property type="entry name" value="TonB-dep_rcpt-like"/>
</dbReference>
<evidence type="ECO:0000256" key="5">
    <source>
        <dbReference type="ARBA" id="ARBA00023237"/>
    </source>
</evidence>
<dbReference type="SUPFAM" id="SSF56935">
    <property type="entry name" value="Porins"/>
    <property type="match status" value="1"/>
</dbReference>
<dbReference type="Gene3D" id="2.40.170.20">
    <property type="entry name" value="TonB-dependent receptor, beta-barrel domain"/>
    <property type="match status" value="1"/>
</dbReference>
<reference evidence="7" key="1">
    <citation type="submission" date="2019-08" db="EMBL/GenBank/DDBJ databases">
        <authorList>
            <person name="Kucharzyk K."/>
            <person name="Murdoch R.W."/>
            <person name="Higgins S."/>
            <person name="Loffler F."/>
        </authorList>
    </citation>
    <scope>NUCLEOTIDE SEQUENCE</scope>
</reference>
<proteinExistence type="predicted"/>
<sequence>MNVKENFTRVGKLIAVTLLLLLAGVSSWAQGRVTGKVIDVNGQPLGFVTVVVKGTTIATNTADNGTFTFSNVQSDRSLIVSSIGYRTQEVALNGRAYVEIVLEEDAIKIDELVVTALGISREKKALGYAVQDVKGDELQKVRTSNVVSALTGRVAGVQIKAASGQMGGGAKINVRGNTSLTGSNQPLFVVDGIPISNADYSYGATGGGGYDLGNLASDLNPDDIESMSVLKGASATALYGSRAANGVVMVTTKKAKASQKTFGVSINSSVTIDQAAYMPQLQKLYGGGFVYEGAGTLDGFLAATIGGKTYRLVDYATDESWGPKYDPNIKVLEWNAFDAWDTKNYLVERPWMYPENDYKTFFQNGVNYTNNIQIAKAGEDGTFRLSYTNSEITGITPNSKLSRNTVSFSGTANMNKYLDGWASVNYVNNGATGRPETGYGDRNPIQKMWQWSQTQLDYQDLKAYLNEDGSQRTWNRTSWDDGTAMYTDNPYWSAYKNYQSDRRNRVYGNAGLNLKLTDWLKITGRVGVDYFNLAMEERFAVGSQATPEYYLDVREALETNMELFANFNKRFFSDKFGVSALLGTSSSDRKSWRTGGITVGGLVIPDLYNLSNSQVKATAYDSKSRKRINSVFGNVTMDWNQFVYLDITARNDWSSTLPAGNRSYFYPSVNLSAVLTSLDALKDMSWLNFAKVRGGWAQVGNDTDPYNLESYYAASTGGAFGSNPRYNPPTTMSNPFLKPESTRSWEVGLEARMLDNRVGFDVSYFQKDTYDQIVPVMISGASGYASMYINSGHMSNKGIEVTLNLVPVKTKDFTWDMQLNLGTLENKVVEIAEGLNYLNLQNAPFRVKSGAFTGASYPVIYGTGFVYDDKGNKLVNSSTGYYAATPIKNIGNATPNFTAGLTNTFNYKGFDLSVLIDMQRGGHMYYTSYMWGMYSGIFEESALQNGKDIRENGVLIDSYYGKWDAAANKFVYTDATGAVTTTPVKNTKVLGAETYGAYHYDRNDEQNVFNTDYFKLREVRLGYTIPSKFTGPIKQLRVSAFGRNLAIWGEATKHFDPEYLQMAGSNAQGIEGGYIPSTRSFGFSLSFNF</sequence>
<keyword evidence="3" id="KW-0812">Transmembrane</keyword>
<accession>A0A644VGQ9</accession>
<organism evidence="7">
    <name type="scientific">bioreactor metagenome</name>
    <dbReference type="NCBI Taxonomy" id="1076179"/>
    <lineage>
        <taxon>unclassified sequences</taxon>
        <taxon>metagenomes</taxon>
        <taxon>ecological metagenomes</taxon>
    </lineage>
</organism>
<dbReference type="PROSITE" id="PS52016">
    <property type="entry name" value="TONB_DEPENDENT_REC_3"/>
    <property type="match status" value="1"/>
</dbReference>
<keyword evidence="4" id="KW-0472">Membrane</keyword>
<name>A0A644VGQ9_9ZZZZ</name>
<dbReference type="InterPro" id="IPR012910">
    <property type="entry name" value="Plug_dom"/>
</dbReference>
<dbReference type="InterPro" id="IPR008969">
    <property type="entry name" value="CarboxyPept-like_regulatory"/>
</dbReference>
<evidence type="ECO:0000256" key="4">
    <source>
        <dbReference type="ARBA" id="ARBA00023136"/>
    </source>
</evidence>
<dbReference type="GO" id="GO:0009279">
    <property type="term" value="C:cell outer membrane"/>
    <property type="evidence" value="ECO:0007669"/>
    <property type="project" value="UniProtKB-SubCell"/>
</dbReference>
<evidence type="ECO:0000313" key="7">
    <source>
        <dbReference type="EMBL" id="MPL90405.1"/>
    </source>
</evidence>
<keyword evidence="2" id="KW-0813">Transport</keyword>
<evidence type="ECO:0000259" key="6">
    <source>
        <dbReference type="Pfam" id="PF07715"/>
    </source>
</evidence>
<protein>
    <recommendedName>
        <fullName evidence="6">TonB-dependent receptor plug domain-containing protein</fullName>
    </recommendedName>
</protein>
<dbReference type="NCBIfam" id="TIGR04056">
    <property type="entry name" value="OMP_RagA_SusC"/>
    <property type="match status" value="1"/>
</dbReference>
<dbReference type="InterPro" id="IPR023997">
    <property type="entry name" value="TonB-dep_OMP_SusC/RagA_CS"/>
</dbReference>
<dbReference type="EMBL" id="VSSQ01000302">
    <property type="protein sequence ID" value="MPL90405.1"/>
    <property type="molecule type" value="Genomic_DNA"/>
</dbReference>
<comment type="subcellular location">
    <subcellularLocation>
        <location evidence="1">Cell outer membrane</location>
        <topology evidence="1">Multi-pass membrane protein</topology>
    </subcellularLocation>
</comment>
<dbReference type="Pfam" id="PF13715">
    <property type="entry name" value="CarbopepD_reg_2"/>
    <property type="match status" value="1"/>
</dbReference>
<dbReference type="Gene3D" id="2.60.40.1120">
    <property type="entry name" value="Carboxypeptidase-like, regulatory domain"/>
    <property type="match status" value="1"/>
</dbReference>
<dbReference type="NCBIfam" id="TIGR04057">
    <property type="entry name" value="SusC_RagA_signa"/>
    <property type="match status" value="1"/>
</dbReference>
<evidence type="ECO:0000256" key="3">
    <source>
        <dbReference type="ARBA" id="ARBA00022692"/>
    </source>
</evidence>
<keyword evidence="5" id="KW-0998">Cell outer membrane</keyword>
<dbReference type="SUPFAM" id="SSF49464">
    <property type="entry name" value="Carboxypeptidase regulatory domain-like"/>
    <property type="match status" value="1"/>
</dbReference>
<evidence type="ECO:0000256" key="2">
    <source>
        <dbReference type="ARBA" id="ARBA00022448"/>
    </source>
</evidence>
<gene>
    <name evidence="7" type="ORF">SDC9_36455</name>
</gene>
<dbReference type="AlphaFoldDB" id="A0A644VGQ9"/>